<comment type="caution">
    <text evidence="2">The sequence shown here is derived from an EMBL/GenBank/DDBJ whole genome shotgun (WGS) entry which is preliminary data.</text>
</comment>
<evidence type="ECO:0000256" key="1">
    <source>
        <dbReference type="SAM" id="Phobius"/>
    </source>
</evidence>
<gene>
    <name evidence="2" type="ORF">Malapachy_2956</name>
</gene>
<dbReference type="InterPro" id="IPR013945">
    <property type="entry name" value="Pkr1"/>
</dbReference>
<dbReference type="AlphaFoldDB" id="A0A0M9VR63"/>
<organism evidence="2 3">
    <name type="scientific">Malassezia pachydermatis</name>
    <dbReference type="NCBI Taxonomy" id="77020"/>
    <lineage>
        <taxon>Eukaryota</taxon>
        <taxon>Fungi</taxon>
        <taxon>Dikarya</taxon>
        <taxon>Basidiomycota</taxon>
        <taxon>Ustilaginomycotina</taxon>
        <taxon>Malasseziomycetes</taxon>
        <taxon>Malasseziales</taxon>
        <taxon>Malasseziaceae</taxon>
        <taxon>Malassezia</taxon>
    </lineage>
</organism>
<keyword evidence="1" id="KW-0812">Transmembrane</keyword>
<dbReference type="GO" id="GO:0005789">
    <property type="term" value="C:endoplasmic reticulum membrane"/>
    <property type="evidence" value="ECO:0007669"/>
    <property type="project" value="TreeGrafter"/>
</dbReference>
<keyword evidence="1" id="KW-0472">Membrane</keyword>
<accession>A0A0M9VR63</accession>
<dbReference type="GO" id="GO:0070072">
    <property type="term" value="P:vacuolar proton-transporting V-type ATPase complex assembly"/>
    <property type="evidence" value="ECO:0007669"/>
    <property type="project" value="InterPro"/>
</dbReference>
<sequence length="87" mass="10004">MGVQQTLERVFDNIFHEGVNSQTHNVMNWVFYGLFVTLVLLLIVTGGNIHVAALLLLSLALFLSINWFISELRREMEKQQKQGSKQE</sequence>
<dbReference type="EMBL" id="LGAV01000001">
    <property type="protein sequence ID" value="KOS16289.1"/>
    <property type="molecule type" value="Genomic_DNA"/>
</dbReference>
<reference evidence="2 3" key="1">
    <citation type="submission" date="2015-07" db="EMBL/GenBank/DDBJ databases">
        <title>Draft Genome Sequence of Malassezia furfur CBS1878 and Malassezia pachydermatis CBS1879.</title>
        <authorList>
            <person name="Triana S."/>
            <person name="Ohm R."/>
            <person name="Gonzalez A."/>
            <person name="DeCock H."/>
            <person name="Restrepo S."/>
            <person name="Celis A."/>
        </authorList>
    </citation>
    <scope>NUCLEOTIDE SEQUENCE [LARGE SCALE GENOMIC DNA]</scope>
    <source>
        <strain evidence="2 3">CBS 1879</strain>
    </source>
</reference>
<name>A0A0M9VR63_9BASI</name>
<feature type="transmembrane region" description="Helical" evidence="1">
    <location>
        <begin position="49"/>
        <end position="69"/>
    </location>
</feature>
<feature type="transmembrane region" description="Helical" evidence="1">
    <location>
        <begin position="26"/>
        <end position="43"/>
    </location>
</feature>
<dbReference type="VEuPathDB" id="FungiDB:Malapachy_2956"/>
<dbReference type="GeneID" id="28729315"/>
<keyword evidence="1" id="KW-1133">Transmembrane helix</keyword>
<keyword evidence="3" id="KW-1185">Reference proteome</keyword>
<proteinExistence type="predicted"/>
<dbReference type="PANTHER" id="PTHR28251:SF1">
    <property type="entry name" value="V-TYPE ATPASE ASSEMBLY FACTOR PKR1"/>
    <property type="match status" value="1"/>
</dbReference>
<evidence type="ECO:0000313" key="3">
    <source>
        <dbReference type="Proteomes" id="UP000037751"/>
    </source>
</evidence>
<protein>
    <submittedName>
        <fullName evidence="2">Uncharacterized protein</fullName>
    </submittedName>
</protein>
<dbReference type="Pfam" id="PF08636">
    <property type="entry name" value="Pkr1"/>
    <property type="match status" value="1"/>
</dbReference>
<dbReference type="Proteomes" id="UP000037751">
    <property type="component" value="Unassembled WGS sequence"/>
</dbReference>
<dbReference type="PANTHER" id="PTHR28251">
    <property type="entry name" value="V-TYPE ATPASE ASSEMBLY FACTOR PKR1"/>
    <property type="match status" value="1"/>
</dbReference>
<dbReference type="RefSeq" id="XP_017993921.1">
    <property type="nucleotide sequence ID" value="XM_018137439.1"/>
</dbReference>
<dbReference type="OrthoDB" id="9626941at2759"/>
<evidence type="ECO:0000313" key="2">
    <source>
        <dbReference type="EMBL" id="KOS16289.1"/>
    </source>
</evidence>